<dbReference type="AlphaFoldDB" id="A0A0D3BWU2"/>
<dbReference type="HOGENOM" id="CLU_2174514_0_0_1"/>
<evidence type="ECO:0000313" key="1">
    <source>
        <dbReference type="EnsemblPlants" id="Bo4g107600.1"/>
    </source>
</evidence>
<dbReference type="OMA" id="GFRPSCL"/>
<dbReference type="EnsemblPlants" id="Bo4g107600.1">
    <property type="protein sequence ID" value="Bo4g107600.1"/>
    <property type="gene ID" value="Bo4g107600"/>
</dbReference>
<keyword evidence="2" id="KW-1185">Reference proteome</keyword>
<organism evidence="1 2">
    <name type="scientific">Brassica oleracea var. oleracea</name>
    <dbReference type="NCBI Taxonomy" id="109376"/>
    <lineage>
        <taxon>Eukaryota</taxon>
        <taxon>Viridiplantae</taxon>
        <taxon>Streptophyta</taxon>
        <taxon>Embryophyta</taxon>
        <taxon>Tracheophyta</taxon>
        <taxon>Spermatophyta</taxon>
        <taxon>Magnoliopsida</taxon>
        <taxon>eudicotyledons</taxon>
        <taxon>Gunneridae</taxon>
        <taxon>Pentapetalae</taxon>
        <taxon>rosids</taxon>
        <taxon>malvids</taxon>
        <taxon>Brassicales</taxon>
        <taxon>Brassicaceae</taxon>
        <taxon>Brassiceae</taxon>
        <taxon>Brassica</taxon>
    </lineage>
</organism>
<accession>A0A0D3BWU2</accession>
<protein>
    <submittedName>
        <fullName evidence="1">Uncharacterized protein</fullName>
    </submittedName>
</protein>
<proteinExistence type="predicted"/>
<name>A0A0D3BWU2_BRAOL</name>
<reference evidence="1" key="2">
    <citation type="submission" date="2015-03" db="UniProtKB">
        <authorList>
            <consortium name="EnsemblPlants"/>
        </authorList>
    </citation>
    <scope>IDENTIFICATION</scope>
</reference>
<dbReference type="Proteomes" id="UP000032141">
    <property type="component" value="Chromosome C4"/>
</dbReference>
<sequence>MIIIYSEITISYNALRVLGDVAFLATRFSSLILWTKYALHSGFRPSCLLVGASPEVLFSISLAVLYESLVKRCTRSRVGWLEAAIFNCLFRTTALLVHNLPCAAGVMLLG</sequence>
<dbReference type="Gramene" id="Bo4g107600.1">
    <property type="protein sequence ID" value="Bo4g107600.1"/>
    <property type="gene ID" value="Bo4g107600"/>
</dbReference>
<evidence type="ECO:0000313" key="2">
    <source>
        <dbReference type="Proteomes" id="UP000032141"/>
    </source>
</evidence>
<reference evidence="1 2" key="1">
    <citation type="journal article" date="2014" name="Genome Biol.">
        <title>Transcriptome and methylome profiling reveals relics of genome dominance in the mesopolyploid Brassica oleracea.</title>
        <authorList>
            <person name="Parkin I.A."/>
            <person name="Koh C."/>
            <person name="Tang H."/>
            <person name="Robinson S.J."/>
            <person name="Kagale S."/>
            <person name="Clarke W.E."/>
            <person name="Town C.D."/>
            <person name="Nixon J."/>
            <person name="Krishnakumar V."/>
            <person name="Bidwell S.L."/>
            <person name="Denoeud F."/>
            <person name="Belcram H."/>
            <person name="Links M.G."/>
            <person name="Just J."/>
            <person name="Clarke C."/>
            <person name="Bender T."/>
            <person name="Huebert T."/>
            <person name="Mason A.S."/>
            <person name="Pires J.C."/>
            <person name="Barker G."/>
            <person name="Moore J."/>
            <person name="Walley P.G."/>
            <person name="Manoli S."/>
            <person name="Batley J."/>
            <person name="Edwards D."/>
            <person name="Nelson M.N."/>
            <person name="Wang X."/>
            <person name="Paterson A.H."/>
            <person name="King G."/>
            <person name="Bancroft I."/>
            <person name="Chalhoub B."/>
            <person name="Sharpe A.G."/>
        </authorList>
    </citation>
    <scope>NUCLEOTIDE SEQUENCE</scope>
    <source>
        <strain evidence="1 2">cv. TO1000</strain>
    </source>
</reference>